<dbReference type="RefSeq" id="WP_154151389.1">
    <property type="nucleotide sequence ID" value="NZ_SZWE01000001.1"/>
</dbReference>
<protein>
    <recommendedName>
        <fullName evidence="1">ParB-like N-terminal domain-containing protein</fullName>
    </recommendedName>
</protein>
<keyword evidence="3" id="KW-1185">Reference proteome</keyword>
<comment type="caution">
    <text evidence="2">The sequence shown here is derived from an EMBL/GenBank/DDBJ whole genome shotgun (WGS) entry which is preliminary data.</text>
</comment>
<dbReference type="Proteomes" id="UP000564704">
    <property type="component" value="Unassembled WGS sequence"/>
</dbReference>
<dbReference type="InterPro" id="IPR036086">
    <property type="entry name" value="ParB/Sulfiredoxin_sf"/>
</dbReference>
<feature type="domain" description="ParB-like N-terminal" evidence="1">
    <location>
        <begin position="14"/>
        <end position="109"/>
    </location>
</feature>
<dbReference type="SMART" id="SM00470">
    <property type="entry name" value="ParB"/>
    <property type="match status" value="1"/>
</dbReference>
<evidence type="ECO:0000313" key="2">
    <source>
        <dbReference type="EMBL" id="MRU15812.1"/>
    </source>
</evidence>
<reference evidence="2 3" key="1">
    <citation type="submission" date="2019-05" db="EMBL/GenBank/DDBJ databases">
        <title>Roseovarius bejariae sp. nov., a moderately halophylic bacterium isolated from a saline soil in Rambla Salada (Murcia).</title>
        <authorList>
            <person name="Castro D.J."/>
            <person name="Gomez-Altuve A."/>
            <person name="Reina J.C."/>
            <person name="Rodriguez M."/>
            <person name="Sampedro I."/>
            <person name="Llamas I."/>
            <person name="Martinez-Checa F."/>
        </authorList>
    </citation>
    <scope>NUCLEOTIDE SEQUENCE [LARGE SCALE GENOMIC DNA]</scope>
    <source>
        <strain evidence="2 3">A21</strain>
    </source>
</reference>
<sequence>MNMKNKGLPRPTKRRLNISSIQTDEEAFQPRFGERMENHVAGLSDVLRRGHELDPMSVWEDPDNGTIIVADGHHRLEAYRRIKPDAKVEVQVFRCDKHIAQMLPVADNAKNRLPLTYDEKANWAWKNDTEHGLSKKGIAQLCGISERTVATQRRVRKQLAGDGDSLPETWKEALRLSQGRDRGDWTDDERFQAMEAAVARADEQIGGTFTKLGQRWPEATAMFIERCLGKNTLEKVADTLGWVPITDRSDEAIGLLGMRIGEEFSEEEVDCIAAIAKEGPAF</sequence>
<organism evidence="2 3">
    <name type="scientific">Roseovarius bejariae</name>
    <dbReference type="NCBI Taxonomy" id="2576383"/>
    <lineage>
        <taxon>Bacteria</taxon>
        <taxon>Pseudomonadati</taxon>
        <taxon>Pseudomonadota</taxon>
        <taxon>Alphaproteobacteria</taxon>
        <taxon>Rhodobacterales</taxon>
        <taxon>Roseobacteraceae</taxon>
        <taxon>Roseovarius</taxon>
    </lineage>
</organism>
<evidence type="ECO:0000313" key="3">
    <source>
        <dbReference type="Proteomes" id="UP000564704"/>
    </source>
</evidence>
<name>A0A844CMF8_9RHOB</name>
<dbReference type="InterPro" id="IPR003115">
    <property type="entry name" value="ParB_N"/>
</dbReference>
<gene>
    <name evidence="2" type="ORF">FDP25_10275</name>
</gene>
<dbReference type="AlphaFoldDB" id="A0A844CMF8"/>
<evidence type="ECO:0000259" key="1">
    <source>
        <dbReference type="SMART" id="SM00470"/>
    </source>
</evidence>
<dbReference type="EMBL" id="SZWE01000001">
    <property type="protein sequence ID" value="MRU15812.1"/>
    <property type="molecule type" value="Genomic_DNA"/>
</dbReference>
<dbReference type="OrthoDB" id="7353482at2"/>
<proteinExistence type="predicted"/>
<accession>A0A844CMF8</accession>
<dbReference type="Gene3D" id="3.90.1530.10">
    <property type="entry name" value="Conserved hypothetical protein from pyrococcus furiosus pfu- 392566-001, ParB domain"/>
    <property type="match status" value="1"/>
</dbReference>
<dbReference type="SUPFAM" id="SSF110849">
    <property type="entry name" value="ParB/Sulfiredoxin"/>
    <property type="match status" value="1"/>
</dbReference>